<feature type="binding site" evidence="7">
    <location>
        <position position="124"/>
    </location>
    <ligand>
        <name>Zn(2+)</name>
        <dbReference type="ChEBI" id="CHEBI:29105"/>
    </ligand>
</feature>
<feature type="binding site" evidence="7">
    <location>
        <position position="81"/>
    </location>
    <ligand>
        <name>Zn(2+)</name>
        <dbReference type="ChEBI" id="CHEBI:29105"/>
    </ligand>
</feature>
<keyword evidence="2" id="KW-0678">Repressor</keyword>
<dbReference type="EMBL" id="JASGBQ010000003">
    <property type="protein sequence ID" value="MDI9241449.1"/>
    <property type="molecule type" value="Genomic_DNA"/>
</dbReference>
<evidence type="ECO:0000256" key="2">
    <source>
        <dbReference type="ARBA" id="ARBA00022491"/>
    </source>
</evidence>
<accession>A0AAP4EWG2</accession>
<dbReference type="GO" id="GO:0045892">
    <property type="term" value="P:negative regulation of DNA-templated transcription"/>
    <property type="evidence" value="ECO:0007669"/>
    <property type="project" value="TreeGrafter"/>
</dbReference>
<dbReference type="Proteomes" id="UP001300383">
    <property type="component" value="Unassembled WGS sequence"/>
</dbReference>
<name>A0AAP4EWG2_9FIRM</name>
<keyword evidence="7" id="KW-0479">Metal-binding</keyword>
<dbReference type="InterPro" id="IPR002481">
    <property type="entry name" value="FUR"/>
</dbReference>
<dbReference type="RefSeq" id="WP_283229960.1">
    <property type="nucleotide sequence ID" value="NZ_JASGBQ010000003.1"/>
</dbReference>
<feature type="binding site" evidence="7">
    <location>
        <position position="121"/>
    </location>
    <ligand>
        <name>Zn(2+)</name>
        <dbReference type="ChEBI" id="CHEBI:29105"/>
    </ligand>
</feature>
<dbReference type="AlphaFoldDB" id="A0AAP4EWG2"/>
<protein>
    <submittedName>
        <fullName evidence="8">Transcriptional repressor</fullName>
    </submittedName>
</protein>
<keyword evidence="4" id="KW-0805">Transcription regulation</keyword>
<dbReference type="GO" id="GO:0003700">
    <property type="term" value="F:DNA-binding transcription factor activity"/>
    <property type="evidence" value="ECO:0007669"/>
    <property type="project" value="InterPro"/>
</dbReference>
<evidence type="ECO:0000256" key="3">
    <source>
        <dbReference type="ARBA" id="ARBA00022833"/>
    </source>
</evidence>
<dbReference type="GO" id="GO:1900376">
    <property type="term" value="P:regulation of secondary metabolite biosynthetic process"/>
    <property type="evidence" value="ECO:0007669"/>
    <property type="project" value="TreeGrafter"/>
</dbReference>
<comment type="cofactor">
    <cofactor evidence="7">
        <name>Zn(2+)</name>
        <dbReference type="ChEBI" id="CHEBI:29105"/>
    </cofactor>
    <text evidence="7">Binds 1 zinc ion per subunit.</text>
</comment>
<evidence type="ECO:0000256" key="1">
    <source>
        <dbReference type="ARBA" id="ARBA00007957"/>
    </source>
</evidence>
<dbReference type="PANTHER" id="PTHR33202">
    <property type="entry name" value="ZINC UPTAKE REGULATION PROTEIN"/>
    <property type="match status" value="1"/>
</dbReference>
<evidence type="ECO:0000256" key="5">
    <source>
        <dbReference type="ARBA" id="ARBA00023125"/>
    </source>
</evidence>
<keyword evidence="3 7" id="KW-0862">Zinc</keyword>
<dbReference type="SUPFAM" id="SSF46785">
    <property type="entry name" value="Winged helix' DNA-binding domain"/>
    <property type="match status" value="1"/>
</dbReference>
<comment type="caution">
    <text evidence="8">The sequence shown here is derived from an EMBL/GenBank/DDBJ whole genome shotgun (WGS) entry which is preliminary data.</text>
</comment>
<dbReference type="Gene3D" id="3.30.1490.190">
    <property type="match status" value="1"/>
</dbReference>
<feature type="binding site" evidence="7">
    <location>
        <position position="84"/>
    </location>
    <ligand>
        <name>Zn(2+)</name>
        <dbReference type="ChEBI" id="CHEBI:29105"/>
    </ligand>
</feature>
<evidence type="ECO:0000256" key="4">
    <source>
        <dbReference type="ARBA" id="ARBA00023015"/>
    </source>
</evidence>
<dbReference type="Pfam" id="PF01475">
    <property type="entry name" value="FUR"/>
    <property type="match status" value="1"/>
</dbReference>
<dbReference type="Gene3D" id="1.10.10.10">
    <property type="entry name" value="Winged helix-like DNA-binding domain superfamily/Winged helix DNA-binding domain"/>
    <property type="match status" value="1"/>
</dbReference>
<dbReference type="PANTHER" id="PTHR33202:SF7">
    <property type="entry name" value="FERRIC UPTAKE REGULATION PROTEIN"/>
    <property type="match status" value="1"/>
</dbReference>
<organism evidence="8 9">
    <name type="scientific">Fusibacillus kribbianus</name>
    <dbReference type="NCBI Taxonomy" id="3044208"/>
    <lineage>
        <taxon>Bacteria</taxon>
        <taxon>Bacillati</taxon>
        <taxon>Bacillota</taxon>
        <taxon>Clostridia</taxon>
        <taxon>Lachnospirales</taxon>
        <taxon>Lachnospiraceae</taxon>
        <taxon>Fusibacillus</taxon>
    </lineage>
</organism>
<dbReference type="InterPro" id="IPR036388">
    <property type="entry name" value="WH-like_DNA-bd_sf"/>
</dbReference>
<keyword evidence="5" id="KW-0238">DNA-binding</keyword>
<dbReference type="GO" id="GO:0008270">
    <property type="term" value="F:zinc ion binding"/>
    <property type="evidence" value="ECO:0007669"/>
    <property type="project" value="TreeGrafter"/>
</dbReference>
<comment type="similarity">
    <text evidence="1">Belongs to the Fur family.</text>
</comment>
<evidence type="ECO:0000313" key="9">
    <source>
        <dbReference type="Proteomes" id="UP001300383"/>
    </source>
</evidence>
<evidence type="ECO:0000313" key="8">
    <source>
        <dbReference type="EMBL" id="MDI9241449.1"/>
    </source>
</evidence>
<dbReference type="CDD" id="cd07153">
    <property type="entry name" value="Fur_like"/>
    <property type="match status" value="1"/>
</dbReference>
<keyword evidence="6" id="KW-0804">Transcription</keyword>
<sequence>MVRRNTIQRSLVLEAVNQLHCHATADEVYEEIIKEHPTISKATVYRNLNLLSEMGEIRRLQIPGSADRFDHISRNHCHVKCEVCGRVFDVDMDFVTGLENGIKDTHGFDFTGYDIIFHGVCPECKKQQDSVQE</sequence>
<evidence type="ECO:0000256" key="7">
    <source>
        <dbReference type="PIRSR" id="PIRSR602481-1"/>
    </source>
</evidence>
<dbReference type="GO" id="GO:0000976">
    <property type="term" value="F:transcription cis-regulatory region binding"/>
    <property type="evidence" value="ECO:0007669"/>
    <property type="project" value="TreeGrafter"/>
</dbReference>
<gene>
    <name evidence="8" type="ORF">QJ036_03020</name>
</gene>
<proteinExistence type="inferred from homology"/>
<keyword evidence="9" id="KW-1185">Reference proteome</keyword>
<reference evidence="8 9" key="1">
    <citation type="submission" date="2023-05" db="EMBL/GenBank/DDBJ databases">
        <title>[ruminococcus] sp. nov., isolated from a pig farm feces dump.</title>
        <authorList>
            <person name="Chang Y.-H."/>
        </authorList>
    </citation>
    <scope>NUCLEOTIDE SEQUENCE [LARGE SCALE GENOMIC DNA]</scope>
    <source>
        <strain evidence="8 9">YH-rum2234</strain>
    </source>
</reference>
<dbReference type="InterPro" id="IPR043135">
    <property type="entry name" value="Fur_C"/>
</dbReference>
<evidence type="ECO:0000256" key="6">
    <source>
        <dbReference type="ARBA" id="ARBA00023163"/>
    </source>
</evidence>
<dbReference type="InterPro" id="IPR036390">
    <property type="entry name" value="WH_DNA-bd_sf"/>
</dbReference>